<evidence type="ECO:0000313" key="2">
    <source>
        <dbReference type="Proteomes" id="UP001196530"/>
    </source>
</evidence>
<protein>
    <submittedName>
        <fullName evidence="1">Uncharacterized protein</fullName>
    </submittedName>
</protein>
<proteinExistence type="predicted"/>
<reference evidence="1" key="1">
    <citation type="journal article" date="2021" name="G3 (Bethesda)">
        <title>Genomic diversity, chromosomal rearrangements, and interspecies hybridization in the ogataea polymorpha species complex.</title>
        <authorList>
            <person name="Hanson S.J."/>
            <person name="Cinneide E.O."/>
            <person name="Salzberg L.I."/>
            <person name="Wolfe K.H."/>
            <person name="McGowan J."/>
            <person name="Fitzpatrick D.A."/>
            <person name="Matlin K."/>
        </authorList>
    </citation>
    <scope>NUCLEOTIDE SEQUENCE</scope>
    <source>
        <strain evidence="1">61-244</strain>
    </source>
</reference>
<dbReference type="Proteomes" id="UP001196530">
    <property type="component" value="Unassembled WGS sequence"/>
</dbReference>
<accession>A0AAN6DKJ2</accession>
<dbReference type="RefSeq" id="XP_043061907.1">
    <property type="nucleotide sequence ID" value="XM_043201538.1"/>
</dbReference>
<organism evidence="1 2">
    <name type="scientific">Pichia angusta</name>
    <name type="common">Yeast</name>
    <name type="synonym">Hansenula polymorpha</name>
    <dbReference type="NCBI Taxonomy" id="870730"/>
    <lineage>
        <taxon>Eukaryota</taxon>
        <taxon>Fungi</taxon>
        <taxon>Dikarya</taxon>
        <taxon>Ascomycota</taxon>
        <taxon>Saccharomycotina</taxon>
        <taxon>Pichiomycetes</taxon>
        <taxon>Pichiales</taxon>
        <taxon>Pichiaceae</taxon>
        <taxon>Ogataea</taxon>
    </lineage>
</organism>
<evidence type="ECO:0000313" key="1">
    <source>
        <dbReference type="EMBL" id="KAG7821537.1"/>
    </source>
</evidence>
<gene>
    <name evidence="1" type="ORF">KL928_000012</name>
</gene>
<dbReference type="AlphaFoldDB" id="A0AAN6DKJ2"/>
<dbReference type="EMBL" id="JAHLUX010000001">
    <property type="protein sequence ID" value="KAG7821537.1"/>
    <property type="molecule type" value="Genomic_DNA"/>
</dbReference>
<sequence length="79" mass="8767">MERCSVFDDSLALSQRPGLIVLQNDDIQKDTTAEAPWQPAPQRNCEIILKRLCQANQRQLLKTPASGPSLFVAVETTTV</sequence>
<name>A0AAN6DKJ2_PICAN</name>
<comment type="caution">
    <text evidence="1">The sequence shown here is derived from an EMBL/GenBank/DDBJ whole genome shotgun (WGS) entry which is preliminary data.</text>
</comment>
<dbReference type="GeneID" id="66124063"/>